<dbReference type="InterPro" id="IPR005135">
    <property type="entry name" value="Endo/exonuclease/phosphatase"/>
</dbReference>
<dbReference type="SUPFAM" id="SSF56219">
    <property type="entry name" value="DNase I-like"/>
    <property type="match status" value="1"/>
</dbReference>
<proteinExistence type="predicted"/>
<comment type="caution">
    <text evidence="3">The sequence shown here is derived from an EMBL/GenBank/DDBJ whole genome shotgun (WGS) entry which is preliminary data.</text>
</comment>
<dbReference type="PANTHER" id="PTHR46670:SF3">
    <property type="entry name" value="ENDONUCLEASE_EXONUCLEASE_PHOSPHATASE DOMAIN-CONTAINING PROTEIN"/>
    <property type="match status" value="1"/>
</dbReference>
<evidence type="ECO:0000259" key="2">
    <source>
        <dbReference type="Pfam" id="PF03372"/>
    </source>
</evidence>
<name>A0AAW0P7N1_9GOBI</name>
<dbReference type="Proteomes" id="UP001460270">
    <property type="component" value="Unassembled WGS sequence"/>
</dbReference>
<reference evidence="4" key="1">
    <citation type="submission" date="2024-04" db="EMBL/GenBank/DDBJ databases">
        <title>Salinicola lusitanus LLJ914,a marine bacterium isolated from the Okinawa Trough.</title>
        <authorList>
            <person name="Li J."/>
        </authorList>
    </citation>
    <scope>NUCLEOTIDE SEQUENCE [LARGE SCALE GENOMIC DNA]</scope>
</reference>
<protein>
    <recommendedName>
        <fullName evidence="2">Endonuclease/exonuclease/phosphatase domain-containing protein</fullName>
    </recommendedName>
</protein>
<dbReference type="EMBL" id="JBBPFD010000009">
    <property type="protein sequence ID" value="KAK7912707.1"/>
    <property type="molecule type" value="Genomic_DNA"/>
</dbReference>
<sequence>MLTQESESSDESSDDEDEEEYTLKMALLNPRSAKKFVRGKDDRLSTLIWRNELDVLLLTETWLSEESQDAFESILPPNYRFLSNPRPDGQGGGVAIVYSNALRCEQVEFDLNLQCEYVAASFSYSRSLEPILIISIYHPPSASDTEFLKELKSILQEALARYRFVVIGGDFNIWFDQKDLNSTRRLRKLLEKNKIAQFVSQSTHKDGHILDLVIANDKVKIRRLSVRSNSFSDHKTVFFTARYTPQYIRK</sequence>
<dbReference type="InterPro" id="IPR036691">
    <property type="entry name" value="Endo/exonu/phosph_ase_sf"/>
</dbReference>
<evidence type="ECO:0000313" key="4">
    <source>
        <dbReference type="Proteomes" id="UP001460270"/>
    </source>
</evidence>
<dbReference type="Gene3D" id="3.60.10.10">
    <property type="entry name" value="Endonuclease/exonuclease/phosphatase"/>
    <property type="match status" value="1"/>
</dbReference>
<organism evidence="3 4">
    <name type="scientific">Mugilogobius chulae</name>
    <name type="common">yellowstripe goby</name>
    <dbReference type="NCBI Taxonomy" id="88201"/>
    <lineage>
        <taxon>Eukaryota</taxon>
        <taxon>Metazoa</taxon>
        <taxon>Chordata</taxon>
        <taxon>Craniata</taxon>
        <taxon>Vertebrata</taxon>
        <taxon>Euteleostomi</taxon>
        <taxon>Actinopterygii</taxon>
        <taxon>Neopterygii</taxon>
        <taxon>Teleostei</taxon>
        <taxon>Neoteleostei</taxon>
        <taxon>Acanthomorphata</taxon>
        <taxon>Gobiaria</taxon>
        <taxon>Gobiiformes</taxon>
        <taxon>Gobioidei</taxon>
        <taxon>Gobiidae</taxon>
        <taxon>Gobionellinae</taxon>
        <taxon>Mugilogobius</taxon>
    </lineage>
</organism>
<dbReference type="Pfam" id="PF03372">
    <property type="entry name" value="Exo_endo_phos"/>
    <property type="match status" value="1"/>
</dbReference>
<accession>A0AAW0P7N1</accession>
<dbReference type="AlphaFoldDB" id="A0AAW0P7N1"/>
<gene>
    <name evidence="3" type="ORF">WMY93_012918</name>
</gene>
<feature type="domain" description="Endonuclease/exonuclease/phosphatase" evidence="2">
    <location>
        <begin position="42"/>
        <end position="234"/>
    </location>
</feature>
<dbReference type="GO" id="GO:0003824">
    <property type="term" value="F:catalytic activity"/>
    <property type="evidence" value="ECO:0007669"/>
    <property type="project" value="InterPro"/>
</dbReference>
<evidence type="ECO:0000256" key="1">
    <source>
        <dbReference type="SAM" id="MobiDB-lite"/>
    </source>
</evidence>
<evidence type="ECO:0000313" key="3">
    <source>
        <dbReference type="EMBL" id="KAK7912707.1"/>
    </source>
</evidence>
<feature type="region of interest" description="Disordered" evidence="1">
    <location>
        <begin position="1"/>
        <end position="20"/>
    </location>
</feature>
<feature type="compositionally biased region" description="Acidic residues" evidence="1">
    <location>
        <begin position="7"/>
        <end position="20"/>
    </location>
</feature>
<dbReference type="PANTHER" id="PTHR46670">
    <property type="entry name" value="ENDO/EXONUCLEASE/PHOSPHATASE DOMAIN-CONTAINING PROTEIN"/>
    <property type="match status" value="1"/>
</dbReference>
<keyword evidence="4" id="KW-1185">Reference proteome</keyword>